<proteinExistence type="predicted"/>
<accession>A0AAW1FYA9</accession>
<dbReference type="EMBL" id="JBCEZU010000023">
    <property type="protein sequence ID" value="KAK9539457.1"/>
    <property type="molecule type" value="Genomic_DNA"/>
</dbReference>
<comment type="caution">
    <text evidence="3">The sequence shown here is derived from an EMBL/GenBank/DDBJ whole genome shotgun (WGS) entry which is preliminary data.</text>
</comment>
<dbReference type="InterPro" id="IPR051147">
    <property type="entry name" value="CFAP_domain-containing"/>
</dbReference>
<dbReference type="Proteomes" id="UP001488805">
    <property type="component" value="Unassembled WGS sequence"/>
</dbReference>
<dbReference type="PANTHER" id="PTHR21683:SF2">
    <property type="entry name" value="COILED-COIL DOMAIN-CONTAINING PROTEIN 42 LIKE-2-LIKE"/>
    <property type="match status" value="1"/>
</dbReference>
<feature type="compositionally biased region" description="Basic and acidic residues" evidence="2">
    <location>
        <begin position="281"/>
        <end position="303"/>
    </location>
</feature>
<gene>
    <name evidence="3" type="ORF">VZT92_004564</name>
</gene>
<reference evidence="3 4" key="1">
    <citation type="journal article" date="2024" name="Genome Biol. Evol.">
        <title>Chromosome-level genome assembly of the viviparous eelpout Zoarces viviparus.</title>
        <authorList>
            <person name="Fuhrmann N."/>
            <person name="Brasseur M.V."/>
            <person name="Bakowski C.E."/>
            <person name="Podsiadlowski L."/>
            <person name="Prost S."/>
            <person name="Krehenwinkel H."/>
            <person name="Mayer C."/>
        </authorList>
    </citation>
    <scope>NUCLEOTIDE SEQUENCE [LARGE SCALE GENOMIC DNA]</scope>
    <source>
        <strain evidence="3">NO-MEL_2022_Ind0_liver</strain>
    </source>
</reference>
<dbReference type="PANTHER" id="PTHR21683">
    <property type="entry name" value="COILED-COIL DOMAIN-CONTAINING PROTEIN 42 LIKE-2-LIKE-RELATED"/>
    <property type="match status" value="1"/>
</dbReference>
<evidence type="ECO:0000313" key="3">
    <source>
        <dbReference type="EMBL" id="KAK9539457.1"/>
    </source>
</evidence>
<evidence type="ECO:0000256" key="2">
    <source>
        <dbReference type="SAM" id="MobiDB-lite"/>
    </source>
</evidence>
<evidence type="ECO:0000313" key="4">
    <source>
        <dbReference type="Proteomes" id="UP001488805"/>
    </source>
</evidence>
<dbReference type="AlphaFoldDB" id="A0AAW1FYA9"/>
<keyword evidence="1" id="KW-0175">Coiled coil</keyword>
<organism evidence="3 4">
    <name type="scientific">Zoarces viviparus</name>
    <name type="common">Viviparous eelpout</name>
    <name type="synonym">Blennius viviparus</name>
    <dbReference type="NCBI Taxonomy" id="48416"/>
    <lineage>
        <taxon>Eukaryota</taxon>
        <taxon>Metazoa</taxon>
        <taxon>Chordata</taxon>
        <taxon>Craniata</taxon>
        <taxon>Vertebrata</taxon>
        <taxon>Euteleostomi</taxon>
        <taxon>Actinopterygii</taxon>
        <taxon>Neopterygii</taxon>
        <taxon>Teleostei</taxon>
        <taxon>Neoteleostei</taxon>
        <taxon>Acanthomorphata</taxon>
        <taxon>Eupercaria</taxon>
        <taxon>Perciformes</taxon>
        <taxon>Cottioidei</taxon>
        <taxon>Zoarcales</taxon>
        <taxon>Zoarcidae</taxon>
        <taxon>Zoarcinae</taxon>
        <taxon>Zoarces</taxon>
    </lineage>
</organism>
<evidence type="ECO:0000256" key="1">
    <source>
        <dbReference type="SAM" id="Coils"/>
    </source>
</evidence>
<feature type="region of interest" description="Disordered" evidence="2">
    <location>
        <begin position="275"/>
        <end position="303"/>
    </location>
</feature>
<name>A0AAW1FYA9_ZOAVI</name>
<keyword evidence="4" id="KW-1185">Reference proteome</keyword>
<protein>
    <submittedName>
        <fullName evidence="3">Uncharacterized protein</fullName>
    </submittedName>
</protein>
<feature type="coiled-coil region" evidence="1">
    <location>
        <begin position="40"/>
        <end position="67"/>
    </location>
</feature>
<sequence>MTEVEGSSGGMDGAACHASLSLALDIQRFRRENEERDQILEQRHQTLKSLRQHKDELKKKMQEVHAGCDNFLKTDQLVEEAEKERRDGLQLDAELEKLKLVHAEVMEKKQEQERQIQQHAVIKALMEQACRMSRFKNRQELADHIHNLLHIRDDFQEREKKAYEQVEQLRESLLTLEDNDRLQRLQKNLLLSRLQTQLDETRAEAKHWESKWNDFQETATKKTITLGQIKMATLSLYEMTGDRLEGDGAVDKNDTVKQLDTVMMFMQDHEDILKQYQTAQQKHDGQEKDKPKSQKEEAKRAHE</sequence>
<feature type="coiled-coil region" evidence="1">
    <location>
        <begin position="152"/>
        <end position="211"/>
    </location>
</feature>